<keyword evidence="3" id="KW-1185">Reference proteome</keyword>
<comment type="caution">
    <text evidence="2">The sequence shown here is derived from an EMBL/GenBank/DDBJ whole genome shotgun (WGS) entry which is preliminary data.</text>
</comment>
<dbReference type="Proteomes" id="UP001519363">
    <property type="component" value="Unassembled WGS sequence"/>
</dbReference>
<dbReference type="Gene3D" id="1.20.120.450">
    <property type="entry name" value="dinb family like domain"/>
    <property type="match status" value="1"/>
</dbReference>
<evidence type="ECO:0000313" key="3">
    <source>
        <dbReference type="Proteomes" id="UP001519363"/>
    </source>
</evidence>
<dbReference type="Pfam" id="PF11716">
    <property type="entry name" value="MDMPI_N"/>
    <property type="match status" value="1"/>
</dbReference>
<organism evidence="2 3">
    <name type="scientific">Crossiella equi</name>
    <dbReference type="NCBI Taxonomy" id="130796"/>
    <lineage>
        <taxon>Bacteria</taxon>
        <taxon>Bacillati</taxon>
        <taxon>Actinomycetota</taxon>
        <taxon>Actinomycetes</taxon>
        <taxon>Pseudonocardiales</taxon>
        <taxon>Pseudonocardiaceae</taxon>
        <taxon>Crossiella</taxon>
    </lineage>
</organism>
<sequence>MPDIDQLGSWLTGQTAGLASAVADLDPDSTVPTCPEWTVRTLVGHLGQAHRWAAETVRGSPSPPPDPRVAEAVPPTEWAGWLAAGAAGLVAAVRAADGVVPTFVGPLPALFWLRRMVHDTAVHHADAVLTAGREFRVPAELAADTITEGLELISSPVTATVAPALAELGGTGQTLGFRPTDGERGWVARRTPDGVRWAREGGATWLGGAAALPGGGDGGGVVAPELADVVVAGPVNDLLLVFSRRRPPGGPVVVSGDTGLFEHWLERTRF</sequence>
<feature type="domain" description="Mycothiol-dependent maleylpyruvate isomerase metal-binding" evidence="1">
    <location>
        <begin position="13"/>
        <end position="127"/>
    </location>
</feature>
<dbReference type="InterPro" id="IPR017517">
    <property type="entry name" value="Maleyloyr_isom"/>
</dbReference>
<name>A0ABS5AMU5_9PSEU</name>
<dbReference type="RefSeq" id="WP_086782303.1">
    <property type="nucleotide sequence ID" value="NZ_JAGIOO010000001.1"/>
</dbReference>
<dbReference type="InterPro" id="IPR034660">
    <property type="entry name" value="DinB/YfiT-like"/>
</dbReference>
<gene>
    <name evidence="2" type="ORF">JOF53_006772</name>
</gene>
<proteinExistence type="predicted"/>
<evidence type="ECO:0000259" key="1">
    <source>
        <dbReference type="Pfam" id="PF11716"/>
    </source>
</evidence>
<protein>
    <submittedName>
        <fullName evidence="2">Uncharacterized protein (TIGR03083 family)</fullName>
    </submittedName>
</protein>
<accession>A0ABS5AMU5</accession>
<dbReference type="SUPFAM" id="SSF109854">
    <property type="entry name" value="DinB/YfiT-like putative metalloenzymes"/>
    <property type="match status" value="1"/>
</dbReference>
<dbReference type="EMBL" id="JAGIOO010000001">
    <property type="protein sequence ID" value="MBP2477900.1"/>
    <property type="molecule type" value="Genomic_DNA"/>
</dbReference>
<dbReference type="NCBIfam" id="TIGR03083">
    <property type="entry name" value="maleylpyruvate isomerase family mycothiol-dependent enzyme"/>
    <property type="match status" value="1"/>
</dbReference>
<evidence type="ECO:0000313" key="2">
    <source>
        <dbReference type="EMBL" id="MBP2477900.1"/>
    </source>
</evidence>
<dbReference type="PANTHER" id="PTHR40758">
    <property type="entry name" value="CONSERVED PROTEIN"/>
    <property type="match status" value="1"/>
</dbReference>
<dbReference type="InterPro" id="IPR024344">
    <property type="entry name" value="MDMPI_metal-binding"/>
</dbReference>
<dbReference type="PANTHER" id="PTHR40758:SF1">
    <property type="entry name" value="CONSERVED PROTEIN"/>
    <property type="match status" value="1"/>
</dbReference>
<reference evidence="2 3" key="1">
    <citation type="submission" date="2021-03" db="EMBL/GenBank/DDBJ databases">
        <title>Sequencing the genomes of 1000 actinobacteria strains.</title>
        <authorList>
            <person name="Klenk H.-P."/>
        </authorList>
    </citation>
    <scope>NUCLEOTIDE SEQUENCE [LARGE SCALE GENOMIC DNA]</scope>
    <source>
        <strain evidence="2 3">DSM 44580</strain>
    </source>
</reference>